<accession>A0A0G0M7R1</accession>
<name>A0A0G0M7R1_9BACT</name>
<dbReference type="AlphaFoldDB" id="A0A0G0M7R1"/>
<reference evidence="2 3" key="1">
    <citation type="journal article" date="2015" name="Nature">
        <title>rRNA introns, odd ribosomes, and small enigmatic genomes across a large radiation of phyla.</title>
        <authorList>
            <person name="Brown C.T."/>
            <person name="Hug L.A."/>
            <person name="Thomas B.C."/>
            <person name="Sharon I."/>
            <person name="Castelle C.J."/>
            <person name="Singh A."/>
            <person name="Wilkins M.J."/>
            <person name="Williams K.H."/>
            <person name="Banfield J.F."/>
        </authorList>
    </citation>
    <scope>NUCLEOTIDE SEQUENCE [LARGE SCALE GENOMIC DNA]</scope>
</reference>
<dbReference type="Proteomes" id="UP000034022">
    <property type="component" value="Unassembled WGS sequence"/>
</dbReference>
<sequence length="192" mass="20654">MKIMKKLFILPLLILVLSACVEYDAPESYVIPVVSDEVKKKVVVPVVEELLNDVVETTKPAESKTKVVEPNESIPDSNSDVAKMKVVAPVSEVLKNDLVQTEVEENQNIEEFLNDAAETAKPTESKAEVVESNESIPDSNCHPSYSGCLKKDASDYDCAGGSGNGPYYTGTVSVIGPDVFGLDRDGDGLGCE</sequence>
<dbReference type="EMBL" id="LBUU01000010">
    <property type="protein sequence ID" value="KKQ69719.1"/>
    <property type="molecule type" value="Genomic_DNA"/>
</dbReference>
<feature type="chain" id="PRO_5002533548" evidence="1">
    <location>
        <begin position="22"/>
        <end position="192"/>
    </location>
</feature>
<evidence type="ECO:0000256" key="1">
    <source>
        <dbReference type="SAM" id="SignalP"/>
    </source>
</evidence>
<evidence type="ECO:0000313" key="3">
    <source>
        <dbReference type="Proteomes" id="UP000034022"/>
    </source>
</evidence>
<comment type="caution">
    <text evidence="2">The sequence shown here is derived from an EMBL/GenBank/DDBJ whole genome shotgun (WGS) entry which is preliminary data.</text>
</comment>
<evidence type="ECO:0000313" key="2">
    <source>
        <dbReference type="EMBL" id="KKQ69719.1"/>
    </source>
</evidence>
<gene>
    <name evidence="2" type="ORF">US91_C0010G0015</name>
</gene>
<keyword evidence="1" id="KW-0732">Signal</keyword>
<feature type="signal peptide" evidence="1">
    <location>
        <begin position="1"/>
        <end position="21"/>
    </location>
</feature>
<organism evidence="2 3">
    <name type="scientific">Candidatus Falkowbacteria bacterium GW2011_GWE1_38_31</name>
    <dbReference type="NCBI Taxonomy" id="1618638"/>
    <lineage>
        <taxon>Bacteria</taxon>
        <taxon>Candidatus Falkowiibacteriota</taxon>
    </lineage>
</organism>
<protein>
    <submittedName>
        <fullName evidence="2">Excalibur domain protein</fullName>
    </submittedName>
</protein>
<proteinExistence type="predicted"/>
<dbReference type="PROSITE" id="PS51257">
    <property type="entry name" value="PROKAR_LIPOPROTEIN"/>
    <property type="match status" value="1"/>
</dbReference>
<dbReference type="PATRIC" id="fig|1618638.3.peg.1076"/>